<keyword evidence="4" id="KW-1185">Reference proteome</keyword>
<evidence type="ECO:0000313" key="3">
    <source>
        <dbReference type="EMBL" id="CAK9009510.1"/>
    </source>
</evidence>
<dbReference type="PROSITE" id="PS50263">
    <property type="entry name" value="CN_HYDROLASE"/>
    <property type="match status" value="1"/>
</dbReference>
<dbReference type="Proteomes" id="UP001642484">
    <property type="component" value="Unassembled WGS sequence"/>
</dbReference>
<dbReference type="CDD" id="cd07572">
    <property type="entry name" value="nit"/>
    <property type="match status" value="1"/>
</dbReference>
<sequence length="1013" mass="113002">MLSPSTSLQYLHLSEQSTSASEPDAEALAAASHTAEALGCGALKAVKCDSCGSEEVVKGRSFAERGQKYCQECWNAWERCGWWWPSIRVATCPPPVGPDGLVRVHAEDAYFLPSFLCDAEDESVMAALQLELETEGKVMSDWHGARHLGLQFEKGLEPGEESLRAKLVQKMEKAFGVKASAVRLNIYRSNKDYKPLHYDRGSDAEGVPQLTVGASFGCTRELTLMHVKSGVTMSFPQRNGDVFAFTPELNEVFMHGVPRVMPNSPSACEPDDAPRMSLILWGRQGMGSSSSAFFAQNTSFRQRGIMSEVVKPHRRQEVDSCKLGPEELGTCCSTLRKSASATSFSLSDRLRAKAQEAEPHTPRKVFQPVEPKVIEVYAHKPGDRPRKVTVERRRKWFEALDVENLLEERNCNFSPNWDRDFWLQLDDFNNIEYDIRTPEQWLELGQQPDGSFLPLQAKAMRFHETKGSVWEDCTVEGLKDLQDGKGNKDFLVRWNSNPRGDLEPVGRLRIVLQGEDPEVFADRIAYAFDALQKAQARIRLNFFIDNMPVDDIQTLDEDQACCTGADLSLGLPLPHAGEDQLKPETFCNTLVREANLDFARTMLGNKIILMSDPQVQKPPGYRYQARLRQRGGGLRLQTLVRSHQITRSPPTAGWIFSGLVALRFGPWQVRAPSHDKKVSLANAKAAIEEAVKKGAEVVVLGEMFSCPYATKYFFEYGERLPLPGQLASDSSPSVKLLCEMAREHKVWIFGGSLPELEGDKVYNTTLVLNPEGGIVAKHRKVHLFDIDVAATATRAAIKFKESDVLSVGESMTLVDLPWCRVGVGICYDSRFPELALAMRAEGAKVLVYPGAFNMTTGPAHYQLLARGRAVDTQSYVVFCSPSRSPDKNDYQAWGHSQLINPWAEIVVEAEHEPGVWVVEVDPSEADRIREQVPTSYQKRGDLYAPYACLGETSRSRSGRCPGLGDPRDFKVFDHIRSLCSLENETCRFLLRDASQWLSASLSGYASVLGMVRQ</sequence>
<dbReference type="Pfam" id="PF00795">
    <property type="entry name" value="CN_hydrolase"/>
    <property type="match status" value="1"/>
</dbReference>
<dbReference type="InterPro" id="IPR036526">
    <property type="entry name" value="C-N_Hydrolase_sf"/>
</dbReference>
<feature type="domain" description="CN hydrolase" evidence="2">
    <location>
        <begin position="662"/>
        <end position="922"/>
    </location>
</feature>
<dbReference type="InterPro" id="IPR003010">
    <property type="entry name" value="C-N_Hydrolase"/>
</dbReference>
<keyword evidence="1" id="KW-0378">Hydrolase</keyword>
<dbReference type="InterPro" id="IPR037151">
    <property type="entry name" value="AlkB-like_sf"/>
</dbReference>
<dbReference type="PANTHER" id="PTHR23088">
    <property type="entry name" value="NITRILASE-RELATED"/>
    <property type="match status" value="1"/>
</dbReference>
<gene>
    <name evidence="3" type="ORF">CCMP2556_LOCUS9699</name>
</gene>
<reference evidence="3 4" key="1">
    <citation type="submission" date="2024-02" db="EMBL/GenBank/DDBJ databases">
        <authorList>
            <person name="Chen Y."/>
            <person name="Shah S."/>
            <person name="Dougan E. K."/>
            <person name="Thang M."/>
            <person name="Chan C."/>
        </authorList>
    </citation>
    <scope>NUCLEOTIDE SEQUENCE [LARGE SCALE GENOMIC DNA]</scope>
</reference>
<protein>
    <recommendedName>
        <fullName evidence="2">CN hydrolase domain-containing protein</fullName>
    </recommendedName>
</protein>
<dbReference type="SUPFAM" id="SSF51197">
    <property type="entry name" value="Clavaminate synthase-like"/>
    <property type="match status" value="1"/>
</dbReference>
<proteinExistence type="predicted"/>
<name>A0ABP0J542_9DINO</name>
<evidence type="ECO:0000259" key="2">
    <source>
        <dbReference type="PROSITE" id="PS50263"/>
    </source>
</evidence>
<dbReference type="PANTHER" id="PTHR23088:SF30">
    <property type="entry name" value="OMEGA-AMIDASE NIT2"/>
    <property type="match status" value="1"/>
</dbReference>
<dbReference type="Gene3D" id="2.60.120.590">
    <property type="entry name" value="Alpha-ketoglutarate-dependent dioxygenase AlkB-like"/>
    <property type="match status" value="1"/>
</dbReference>
<dbReference type="InterPro" id="IPR045254">
    <property type="entry name" value="Nit1/2_C-N_Hydrolase"/>
</dbReference>
<dbReference type="Gene3D" id="3.60.110.10">
    <property type="entry name" value="Carbon-nitrogen hydrolase"/>
    <property type="match status" value="1"/>
</dbReference>
<evidence type="ECO:0000256" key="1">
    <source>
        <dbReference type="ARBA" id="ARBA00022801"/>
    </source>
</evidence>
<dbReference type="SUPFAM" id="SSF56317">
    <property type="entry name" value="Carbon-nitrogen hydrolase"/>
    <property type="match status" value="1"/>
</dbReference>
<evidence type="ECO:0000313" key="4">
    <source>
        <dbReference type="Proteomes" id="UP001642484"/>
    </source>
</evidence>
<dbReference type="EMBL" id="CAXAMN010004447">
    <property type="protein sequence ID" value="CAK9009510.1"/>
    <property type="molecule type" value="Genomic_DNA"/>
</dbReference>
<comment type="caution">
    <text evidence="3">The sequence shown here is derived from an EMBL/GenBank/DDBJ whole genome shotgun (WGS) entry which is preliminary data.</text>
</comment>
<accession>A0ABP0J542</accession>
<organism evidence="3 4">
    <name type="scientific">Durusdinium trenchii</name>
    <dbReference type="NCBI Taxonomy" id="1381693"/>
    <lineage>
        <taxon>Eukaryota</taxon>
        <taxon>Sar</taxon>
        <taxon>Alveolata</taxon>
        <taxon>Dinophyceae</taxon>
        <taxon>Suessiales</taxon>
        <taxon>Symbiodiniaceae</taxon>
        <taxon>Durusdinium</taxon>
    </lineage>
</organism>